<dbReference type="PANTHER" id="PTHR30386">
    <property type="entry name" value="MEMBRANE FUSION SUBUNIT OF EMRAB-TOLC MULTIDRUG EFFLUX PUMP"/>
    <property type="match status" value="1"/>
</dbReference>
<evidence type="ECO:0000313" key="5">
    <source>
        <dbReference type="EMBL" id="QUS42031.1"/>
    </source>
</evidence>
<reference evidence="5 6" key="1">
    <citation type="submission" date="2019-02" db="EMBL/GenBank/DDBJ databases">
        <title>Emended description of the genus Rhodopseudomonas and description of Rhodopseudomonas albus sp. nov., a non-phototrophic, heavy-metal-tolerant bacterium isolated from garden soil.</title>
        <authorList>
            <person name="Bao Z."/>
            <person name="Cao W.W."/>
            <person name="Sato Y."/>
            <person name="Nishizawa T."/>
            <person name="Zhao J."/>
            <person name="Guo Y."/>
            <person name="Ohta H."/>
        </authorList>
    </citation>
    <scope>NUCLEOTIDE SEQUENCE [LARGE SCALE GENOMIC DNA]</scope>
    <source>
        <strain evidence="5 6">SK50-23</strain>
    </source>
</reference>
<evidence type="ECO:0000259" key="3">
    <source>
        <dbReference type="Pfam" id="PF25917"/>
    </source>
</evidence>
<feature type="coiled-coil region" evidence="1">
    <location>
        <begin position="115"/>
        <end position="149"/>
    </location>
</feature>
<name>A0ABX8AE44_9BRAD</name>
<dbReference type="InterPro" id="IPR050739">
    <property type="entry name" value="MFP"/>
</dbReference>
<dbReference type="Gene3D" id="2.40.30.170">
    <property type="match status" value="1"/>
</dbReference>
<dbReference type="PANTHER" id="PTHR30386:SF24">
    <property type="entry name" value="MULTIDRUG RESISTANCE EFFLUX PUMP"/>
    <property type="match status" value="1"/>
</dbReference>
<protein>
    <submittedName>
        <fullName evidence="5">HlyD family secretion protein</fullName>
    </submittedName>
</protein>
<evidence type="ECO:0000259" key="4">
    <source>
        <dbReference type="Pfam" id="PF25963"/>
    </source>
</evidence>
<organism evidence="5 6">
    <name type="scientific">Tardiphaga alba</name>
    <dbReference type="NCBI Taxonomy" id="340268"/>
    <lineage>
        <taxon>Bacteria</taxon>
        <taxon>Pseudomonadati</taxon>
        <taxon>Pseudomonadota</taxon>
        <taxon>Alphaproteobacteria</taxon>
        <taxon>Hyphomicrobiales</taxon>
        <taxon>Nitrobacteraceae</taxon>
        <taxon>Tardiphaga</taxon>
    </lineage>
</organism>
<feature type="domain" description="Multidrug resistance protein MdtA-like barrel-sandwich hybrid" evidence="3">
    <location>
        <begin position="79"/>
        <end position="270"/>
    </location>
</feature>
<accession>A0ABX8AE44</accession>
<feature type="transmembrane region" description="Helical" evidence="2">
    <location>
        <begin position="33"/>
        <end position="54"/>
    </location>
</feature>
<sequence length="379" mass="41038">MDQTVQQIPRIGQPAATASPQVELAKARDRWRIIAPSVAVIAALSSVALATIRWDSWVANRPVQSTDDAYVRAQITLLSSRVAAAVKIVAVDDFERVKAGELLLEIDPADYLAQVAQAEASVSAAKASLDNLANQVELQRAMIMQADAQTNSVSALETQAEQEAERQSALVKTQSGTLQKFEQATAAYHKAKADHKASEAFAAAQRRQLTVLEGTREQKAAELRAAEATRDAAKLRLSYTRVVAPFDGVVSERKVQAGDYVNVGSNLISVVPLPNVYVIANYKETQLRQVQPGQKVDIAADTFKGETLHGRVERVSPASGSQFALLPPDNATGNFTKVVQRIPVRIQFDPDQPLLGKLRPGMSVTTRIHTEEGQADGTR</sequence>
<dbReference type="RefSeq" id="WP_211910767.1">
    <property type="nucleotide sequence ID" value="NZ_CP036498.1"/>
</dbReference>
<dbReference type="EMBL" id="CP036498">
    <property type="protein sequence ID" value="QUS42031.1"/>
    <property type="molecule type" value="Genomic_DNA"/>
</dbReference>
<dbReference type="Pfam" id="PF25963">
    <property type="entry name" value="Beta-barrel_AAEA"/>
    <property type="match status" value="1"/>
</dbReference>
<dbReference type="Gene3D" id="2.40.50.100">
    <property type="match status" value="1"/>
</dbReference>
<dbReference type="Pfam" id="PF25917">
    <property type="entry name" value="BSH_RND"/>
    <property type="match status" value="1"/>
</dbReference>
<keyword evidence="2" id="KW-0472">Membrane</keyword>
<evidence type="ECO:0000256" key="2">
    <source>
        <dbReference type="SAM" id="Phobius"/>
    </source>
</evidence>
<dbReference type="SUPFAM" id="SSF111369">
    <property type="entry name" value="HlyD-like secretion proteins"/>
    <property type="match status" value="2"/>
</dbReference>
<gene>
    <name evidence="5" type="ORF">RPMA_26795</name>
</gene>
<keyword evidence="6" id="KW-1185">Reference proteome</keyword>
<keyword evidence="2" id="KW-1133">Transmembrane helix</keyword>
<evidence type="ECO:0000256" key="1">
    <source>
        <dbReference type="SAM" id="Coils"/>
    </source>
</evidence>
<dbReference type="Proteomes" id="UP000682843">
    <property type="component" value="Chromosome"/>
</dbReference>
<keyword evidence="1" id="KW-0175">Coiled coil</keyword>
<keyword evidence="2" id="KW-0812">Transmembrane</keyword>
<dbReference type="Gene3D" id="1.10.287.470">
    <property type="entry name" value="Helix hairpin bin"/>
    <property type="match status" value="1"/>
</dbReference>
<dbReference type="InterPro" id="IPR058634">
    <property type="entry name" value="AaeA-lik-b-barrel"/>
</dbReference>
<proteinExistence type="predicted"/>
<dbReference type="PRINTS" id="PR01490">
    <property type="entry name" value="RTXTOXIND"/>
</dbReference>
<dbReference type="InterPro" id="IPR058625">
    <property type="entry name" value="MdtA-like_BSH"/>
</dbReference>
<feature type="domain" description="p-hydroxybenzoic acid efflux pump subunit AaeA-like beta-barrel" evidence="4">
    <location>
        <begin position="276"/>
        <end position="368"/>
    </location>
</feature>
<evidence type="ECO:0000313" key="6">
    <source>
        <dbReference type="Proteomes" id="UP000682843"/>
    </source>
</evidence>